<comment type="caution">
    <text evidence="1">The sequence shown here is derived from an EMBL/GenBank/DDBJ whole genome shotgun (WGS) entry which is preliminary data.</text>
</comment>
<keyword evidence="2" id="KW-1185">Reference proteome</keyword>
<dbReference type="RefSeq" id="XP_066804330.1">
    <property type="nucleotide sequence ID" value="XM_066945641.1"/>
</dbReference>
<proteinExistence type="predicted"/>
<evidence type="ECO:0000313" key="1">
    <source>
        <dbReference type="EMBL" id="KAK8861705.1"/>
    </source>
</evidence>
<name>A0AAW0Z1P6_9TREE</name>
<organism evidence="1 2">
    <name type="scientific">Kwoniella newhampshirensis</name>
    <dbReference type="NCBI Taxonomy" id="1651941"/>
    <lineage>
        <taxon>Eukaryota</taxon>
        <taxon>Fungi</taxon>
        <taxon>Dikarya</taxon>
        <taxon>Basidiomycota</taxon>
        <taxon>Agaricomycotina</taxon>
        <taxon>Tremellomycetes</taxon>
        <taxon>Tremellales</taxon>
        <taxon>Cryptococcaceae</taxon>
        <taxon>Kwoniella</taxon>
    </lineage>
</organism>
<evidence type="ECO:0000313" key="2">
    <source>
        <dbReference type="Proteomes" id="UP001388673"/>
    </source>
</evidence>
<reference evidence="1 2" key="1">
    <citation type="journal article" date="2024" name="bioRxiv">
        <title>Comparative genomics of Cryptococcus and Kwoniella reveals pathogenesis evolution and contrasting karyotype dynamics via intercentromeric recombination or chromosome fusion.</title>
        <authorList>
            <person name="Coelho M.A."/>
            <person name="David-Palma M."/>
            <person name="Shea T."/>
            <person name="Bowers K."/>
            <person name="McGinley-Smith S."/>
            <person name="Mohammad A.W."/>
            <person name="Gnirke A."/>
            <person name="Yurkov A.M."/>
            <person name="Nowrousian M."/>
            <person name="Sun S."/>
            <person name="Cuomo C.A."/>
            <person name="Heitman J."/>
        </authorList>
    </citation>
    <scope>NUCLEOTIDE SEQUENCE [LARGE SCALE GENOMIC DNA]</scope>
    <source>
        <strain evidence="1 2">CBS 13917</strain>
    </source>
</reference>
<dbReference type="AlphaFoldDB" id="A0AAW0Z1P6"/>
<dbReference type="GeneID" id="92179786"/>
<dbReference type="KEGG" id="kne:92179786"/>
<protein>
    <submittedName>
        <fullName evidence="1">Uncharacterized protein</fullName>
    </submittedName>
</protein>
<accession>A0AAW0Z1P6</accession>
<sequence>MKFYDVFVNFLNEYQSPLVVALQKCTTQLEARPDKIHNVVKKFNHLQKAKLKEGEQRATLCLDTKDIVRTSRKQLRASVLKL</sequence>
<gene>
    <name evidence="1" type="ORF">IAR55_002528</name>
</gene>
<dbReference type="EMBL" id="JBCAWK010000004">
    <property type="protein sequence ID" value="KAK8861705.1"/>
    <property type="molecule type" value="Genomic_DNA"/>
</dbReference>
<dbReference type="Proteomes" id="UP001388673">
    <property type="component" value="Unassembled WGS sequence"/>
</dbReference>